<evidence type="ECO:0000256" key="1">
    <source>
        <dbReference type="SAM" id="Coils"/>
    </source>
</evidence>
<feature type="coiled-coil region" evidence="1">
    <location>
        <begin position="2"/>
        <end position="119"/>
    </location>
</feature>
<feature type="non-terminal residue" evidence="2">
    <location>
        <position position="1"/>
    </location>
</feature>
<keyword evidence="1" id="KW-0175">Coiled coil</keyword>
<evidence type="ECO:0000313" key="2">
    <source>
        <dbReference type="EMBL" id="GAH87388.1"/>
    </source>
</evidence>
<reference evidence="2" key="1">
    <citation type="journal article" date="2014" name="Front. Microbiol.">
        <title>High frequency of phylogenetically diverse reductive dehalogenase-homologous genes in deep subseafloor sedimentary metagenomes.</title>
        <authorList>
            <person name="Kawai M."/>
            <person name="Futagami T."/>
            <person name="Toyoda A."/>
            <person name="Takaki Y."/>
            <person name="Nishi S."/>
            <person name="Hori S."/>
            <person name="Arai W."/>
            <person name="Tsubouchi T."/>
            <person name="Morono Y."/>
            <person name="Uchiyama I."/>
            <person name="Ito T."/>
            <person name="Fujiyama A."/>
            <person name="Inagaki F."/>
            <person name="Takami H."/>
        </authorList>
    </citation>
    <scope>NUCLEOTIDE SEQUENCE</scope>
    <source>
        <strain evidence="2">Expedition CK06-06</strain>
    </source>
</reference>
<accession>X1KZK8</accession>
<gene>
    <name evidence="2" type="ORF">S03H2_61939</name>
</gene>
<dbReference type="EMBL" id="BARU01040023">
    <property type="protein sequence ID" value="GAH87388.1"/>
    <property type="molecule type" value="Genomic_DNA"/>
</dbReference>
<sequence length="186" mass="21356">QIRLSELTLAEIDAEIAKLSEEASTLQYKLSKVKELPLSHKFVSDYEDAIENLNMKIGMLIEQREKLTKAEEEGIDVTEERLKLDEEVEELLESLAQKEEEARRALEEKTKAAELANAQTEIGNKIYALTHTAMEVAIWDLDLLKQAYLEKGIAIEDVTKWYELETKRLEELNKKQEENIGISASY</sequence>
<name>X1KZK8_9ZZZZ</name>
<proteinExistence type="predicted"/>
<organism evidence="2">
    <name type="scientific">marine sediment metagenome</name>
    <dbReference type="NCBI Taxonomy" id="412755"/>
    <lineage>
        <taxon>unclassified sequences</taxon>
        <taxon>metagenomes</taxon>
        <taxon>ecological metagenomes</taxon>
    </lineage>
</organism>
<comment type="caution">
    <text evidence="2">The sequence shown here is derived from an EMBL/GenBank/DDBJ whole genome shotgun (WGS) entry which is preliminary data.</text>
</comment>
<dbReference type="AlphaFoldDB" id="X1KZK8"/>
<protein>
    <submittedName>
        <fullName evidence="2">Uncharacterized protein</fullName>
    </submittedName>
</protein>